<protein>
    <submittedName>
        <fullName evidence="1">Uncharacterized protein</fullName>
    </submittedName>
</protein>
<accession>F9VRR5</accession>
<dbReference type="EMBL" id="BACI01000026">
    <property type="protein sequence ID" value="GAA11304.1"/>
    <property type="molecule type" value="Genomic_DNA"/>
</dbReference>
<dbReference type="Proteomes" id="UP000003558">
    <property type="component" value="Unassembled WGS sequence"/>
</dbReference>
<organism evidence="1 2">
    <name type="scientific">Gordonia alkanivorans NBRC 16433</name>
    <dbReference type="NCBI Taxonomy" id="1027371"/>
    <lineage>
        <taxon>Bacteria</taxon>
        <taxon>Bacillati</taxon>
        <taxon>Actinomycetota</taxon>
        <taxon>Actinomycetes</taxon>
        <taxon>Mycobacteriales</taxon>
        <taxon>Gordoniaceae</taxon>
        <taxon>Gordonia</taxon>
    </lineage>
</organism>
<evidence type="ECO:0000313" key="1">
    <source>
        <dbReference type="EMBL" id="GAA11304.1"/>
    </source>
</evidence>
<proteinExistence type="predicted"/>
<reference evidence="1 2" key="1">
    <citation type="submission" date="2011-05" db="EMBL/GenBank/DDBJ databases">
        <title>Whole genome shotgun sequence of Gordonia alkanivorans NBRC 16433.</title>
        <authorList>
            <person name="Hosoyama A."/>
            <person name="Nakamura S."/>
            <person name="Takarada H."/>
            <person name="Tsuchikane K."/>
            <person name="Yamazaki S."/>
            <person name="Fujita N."/>
        </authorList>
    </citation>
    <scope>NUCLEOTIDE SEQUENCE [LARGE SCALE GENOMIC DNA]</scope>
    <source>
        <strain evidence="1 2">NBRC 16433</strain>
    </source>
</reference>
<sequence length="73" mass="8489">MQDRHCAATARLNDPADSIRITLAFLAPRWSTLKYEVFDLHEHIETLVKPLDHNSFNRAESESAQQQISQRLR</sequence>
<evidence type="ECO:0000313" key="2">
    <source>
        <dbReference type="Proteomes" id="UP000003558"/>
    </source>
</evidence>
<name>F9VRR5_9ACTN</name>
<gene>
    <name evidence="1" type="ORF">GOALK_026_01110</name>
</gene>
<dbReference type="AlphaFoldDB" id="F9VRR5"/>
<comment type="caution">
    <text evidence="1">The sequence shown here is derived from an EMBL/GenBank/DDBJ whole genome shotgun (WGS) entry which is preliminary data.</text>
</comment>